<evidence type="ECO:0000313" key="2">
    <source>
        <dbReference type="Proteomes" id="UP000692954"/>
    </source>
</evidence>
<accession>A0A8S1QWM9</accession>
<name>A0A8S1QWM9_9CILI</name>
<proteinExistence type="predicted"/>
<protein>
    <submittedName>
        <fullName evidence="1">Uncharacterized protein</fullName>
    </submittedName>
</protein>
<gene>
    <name evidence="1" type="ORF">PSON_ATCC_30995.1.T1210030</name>
</gene>
<dbReference type="Proteomes" id="UP000692954">
    <property type="component" value="Unassembled WGS sequence"/>
</dbReference>
<dbReference type="EMBL" id="CAJJDN010000121">
    <property type="protein sequence ID" value="CAD8119385.1"/>
    <property type="molecule type" value="Genomic_DNA"/>
</dbReference>
<reference evidence="1" key="1">
    <citation type="submission" date="2021-01" db="EMBL/GenBank/DDBJ databases">
        <authorList>
            <consortium name="Genoscope - CEA"/>
            <person name="William W."/>
        </authorList>
    </citation>
    <scope>NUCLEOTIDE SEQUENCE</scope>
</reference>
<comment type="caution">
    <text evidence="1">The sequence shown here is derived from an EMBL/GenBank/DDBJ whole genome shotgun (WGS) entry which is preliminary data.</text>
</comment>
<organism evidence="1 2">
    <name type="scientific">Paramecium sonneborni</name>
    <dbReference type="NCBI Taxonomy" id="65129"/>
    <lineage>
        <taxon>Eukaryota</taxon>
        <taxon>Sar</taxon>
        <taxon>Alveolata</taxon>
        <taxon>Ciliophora</taxon>
        <taxon>Intramacronucleata</taxon>
        <taxon>Oligohymenophorea</taxon>
        <taxon>Peniculida</taxon>
        <taxon>Parameciidae</taxon>
        <taxon>Paramecium</taxon>
    </lineage>
</organism>
<keyword evidence="2" id="KW-1185">Reference proteome</keyword>
<evidence type="ECO:0000313" key="1">
    <source>
        <dbReference type="EMBL" id="CAD8119385.1"/>
    </source>
</evidence>
<sequence>MYYLLSYVQLIILCNLTQRKSLLDQMNKERQYNLDIELLTLKALNLLKLAMLNEGYRLLILQR</sequence>
<dbReference type="AlphaFoldDB" id="A0A8S1QWM9"/>